<accession>A0A0H3AU96</accession>
<gene>
    <name evidence="1" type="ordered locus">A1G_02485</name>
</gene>
<proteinExistence type="predicted"/>
<dbReference type="PANTHER" id="PTHR41317:SF1">
    <property type="entry name" value="PD-(D_E)XK NUCLEASE FAMILY TRANSPOSASE"/>
    <property type="match status" value="1"/>
</dbReference>
<dbReference type="HOGENOM" id="CLU_117635_0_0_5"/>
<sequence>MYFPFDNMKAPLYHGKTIFREVDKKHPMKFSLGDMRGKIFDLYNVFPEYVVISVSLFNDVIRDELDEWLYVVKHSEVKKDFKSPYMKKVAKRLDILKMTPKEQIIYHAYMNRSYKERDYIVSAEEKGREQGMAKGIKEGRKKGKQAGIQEGEVTKSIKIATKMLMKKNSIEKIHEITEVSIKEIERLQTEIENLKK</sequence>
<dbReference type="KEGG" id="rri:A1G_02485"/>
<evidence type="ECO:0008006" key="3">
    <source>
        <dbReference type="Google" id="ProtNLM"/>
    </source>
</evidence>
<dbReference type="AlphaFoldDB" id="A0A0H3AU96"/>
<protein>
    <recommendedName>
        <fullName evidence="3">Transposase</fullName>
    </recommendedName>
</protein>
<organism evidence="1 2">
    <name type="scientific">Rickettsia rickettsii (strain Sheila Smith)</name>
    <dbReference type="NCBI Taxonomy" id="392021"/>
    <lineage>
        <taxon>Bacteria</taxon>
        <taxon>Pseudomonadati</taxon>
        <taxon>Pseudomonadota</taxon>
        <taxon>Alphaproteobacteria</taxon>
        <taxon>Rickettsiales</taxon>
        <taxon>Rickettsiaceae</taxon>
        <taxon>Rickettsieae</taxon>
        <taxon>Rickettsia</taxon>
        <taxon>spotted fever group</taxon>
    </lineage>
</organism>
<dbReference type="PANTHER" id="PTHR41317">
    <property type="entry name" value="PD-(D_E)XK NUCLEASE FAMILY TRANSPOSASE"/>
    <property type="match status" value="1"/>
</dbReference>
<dbReference type="RefSeq" id="WP_012150642.1">
    <property type="nucleotide sequence ID" value="NC_009882.1"/>
</dbReference>
<evidence type="ECO:0000313" key="1">
    <source>
        <dbReference type="EMBL" id="ABV76046.1"/>
    </source>
</evidence>
<dbReference type="Proteomes" id="UP000006832">
    <property type="component" value="Chromosome"/>
</dbReference>
<evidence type="ECO:0000313" key="2">
    <source>
        <dbReference type="Proteomes" id="UP000006832"/>
    </source>
</evidence>
<name>A0A0H3AU96_RICRS</name>
<dbReference type="EMBL" id="CP000848">
    <property type="protein sequence ID" value="ABV76046.1"/>
    <property type="molecule type" value="Genomic_DNA"/>
</dbReference>
<reference evidence="2" key="1">
    <citation type="submission" date="2007-09" db="EMBL/GenBank/DDBJ databases">
        <title>Complete genome sequence of Rickettsia rickettsii.</title>
        <authorList>
            <person name="Madan A."/>
            <person name="Fahey J."/>
            <person name="Helton E."/>
            <person name="Ketteman M."/>
            <person name="Madan A."/>
            <person name="Rodrigues S."/>
            <person name="Sanchez A."/>
            <person name="Dasch G."/>
            <person name="Eremeeva M."/>
        </authorList>
    </citation>
    <scope>NUCLEOTIDE SEQUENCE [LARGE SCALE GENOMIC DNA]</scope>
    <source>
        <strain evidence="2">Sheila Smith</strain>
    </source>
</reference>
<dbReference type="GeneID" id="79937205"/>